<dbReference type="PROSITE" id="PS00018">
    <property type="entry name" value="EF_HAND_1"/>
    <property type="match status" value="2"/>
</dbReference>
<name>A0AAE0G7V1_9CHLO</name>
<dbReference type="InterPro" id="IPR011009">
    <property type="entry name" value="Kinase-like_dom_sf"/>
</dbReference>
<keyword evidence="1" id="KW-0723">Serine/threonine-protein kinase</keyword>
<dbReference type="InterPro" id="IPR018247">
    <property type="entry name" value="EF_Hand_1_Ca_BS"/>
</dbReference>
<reference evidence="10 11" key="1">
    <citation type="journal article" date="2015" name="Genome Biol. Evol.">
        <title>Comparative Genomics of a Bacterivorous Green Alga Reveals Evolutionary Causalities and Consequences of Phago-Mixotrophic Mode of Nutrition.</title>
        <authorList>
            <person name="Burns J.A."/>
            <person name="Paasch A."/>
            <person name="Narechania A."/>
            <person name="Kim E."/>
        </authorList>
    </citation>
    <scope>NUCLEOTIDE SEQUENCE [LARGE SCALE GENOMIC DNA]</scope>
    <source>
        <strain evidence="10 11">PLY_AMNH</strain>
    </source>
</reference>
<evidence type="ECO:0000259" key="8">
    <source>
        <dbReference type="PROSITE" id="PS50011"/>
    </source>
</evidence>
<feature type="domain" description="EF-hand" evidence="9">
    <location>
        <begin position="371"/>
        <end position="406"/>
    </location>
</feature>
<feature type="domain" description="Protein kinase" evidence="8">
    <location>
        <begin position="11"/>
        <end position="275"/>
    </location>
</feature>
<keyword evidence="4" id="KW-0418">Kinase</keyword>
<dbReference type="AlphaFoldDB" id="A0AAE0G7V1"/>
<dbReference type="SMART" id="SM00220">
    <property type="entry name" value="S_TKc"/>
    <property type="match status" value="1"/>
</dbReference>
<evidence type="ECO:0000256" key="2">
    <source>
        <dbReference type="ARBA" id="ARBA00022679"/>
    </source>
</evidence>
<dbReference type="SMART" id="SM00054">
    <property type="entry name" value="EFh"/>
    <property type="match status" value="3"/>
</dbReference>
<dbReference type="GO" id="GO:0004674">
    <property type="term" value="F:protein serine/threonine kinase activity"/>
    <property type="evidence" value="ECO:0007669"/>
    <property type="project" value="UniProtKB-KW"/>
</dbReference>
<dbReference type="InterPro" id="IPR011992">
    <property type="entry name" value="EF-hand-dom_pair"/>
</dbReference>
<dbReference type="Gene3D" id="3.30.200.20">
    <property type="entry name" value="Phosphorylase Kinase, domain 1"/>
    <property type="match status" value="1"/>
</dbReference>
<dbReference type="InterPro" id="IPR017441">
    <property type="entry name" value="Protein_kinase_ATP_BS"/>
</dbReference>
<organism evidence="10 11">
    <name type="scientific">Cymbomonas tetramitiformis</name>
    <dbReference type="NCBI Taxonomy" id="36881"/>
    <lineage>
        <taxon>Eukaryota</taxon>
        <taxon>Viridiplantae</taxon>
        <taxon>Chlorophyta</taxon>
        <taxon>Pyramimonadophyceae</taxon>
        <taxon>Pyramimonadales</taxon>
        <taxon>Pyramimonadaceae</taxon>
        <taxon>Cymbomonas</taxon>
    </lineage>
</organism>
<evidence type="ECO:0008006" key="12">
    <source>
        <dbReference type="Google" id="ProtNLM"/>
    </source>
</evidence>
<dbReference type="GO" id="GO:0005524">
    <property type="term" value="F:ATP binding"/>
    <property type="evidence" value="ECO:0007669"/>
    <property type="project" value="UniProtKB-UniRule"/>
</dbReference>
<evidence type="ECO:0000256" key="3">
    <source>
        <dbReference type="ARBA" id="ARBA00022741"/>
    </source>
</evidence>
<dbReference type="GO" id="GO:0005509">
    <property type="term" value="F:calcium ion binding"/>
    <property type="evidence" value="ECO:0007669"/>
    <property type="project" value="InterPro"/>
</dbReference>
<dbReference type="InterPro" id="IPR050205">
    <property type="entry name" value="CDPK_Ser/Thr_kinases"/>
</dbReference>
<gene>
    <name evidence="10" type="ORF">CYMTET_18740</name>
</gene>
<evidence type="ECO:0000256" key="6">
    <source>
        <dbReference type="ARBA" id="ARBA00022840"/>
    </source>
</evidence>
<evidence type="ECO:0000259" key="9">
    <source>
        <dbReference type="PROSITE" id="PS50222"/>
    </source>
</evidence>
<evidence type="ECO:0000313" key="10">
    <source>
        <dbReference type="EMBL" id="KAK3272997.1"/>
    </source>
</evidence>
<dbReference type="PROSITE" id="PS50222">
    <property type="entry name" value="EF_HAND_2"/>
    <property type="match status" value="3"/>
</dbReference>
<feature type="domain" description="EF-hand" evidence="9">
    <location>
        <begin position="407"/>
        <end position="442"/>
    </location>
</feature>
<sequence>MPETRKFLDYYTSAEELGVGGFSTVRKAVNKATKQTYAVKTLDKSKNSPHSNDLALFRSEILVMAHILENIKEHPNVVRMVDVFDEPKQVNIVMELCKGGELFDRIIDKGSYTEKDAANLIRQVCTGLAAIHDIGVLHRDMKPENLLFETESDESNLKIMDFGLSHIQGSQDSMTGVFGSLDYIAPEALAFRHYCEASDVWAIGVILYILLCGYPPFFAEKPREKQASIMKGEYDFDDEVWEDVSDAAKGLIRDLLVVDHKQRMSAKQVLAHPWVQENSPVARATPLSSAVTQRITHFTAKSRFRAAAYAMIAGNAFHSSKVQEELQELMKGAILTMKELDHLLASFKRITRGGKTVTKEQFKEVLHDVCGDLPFAERIYELFDVDGSGAVDMKELVMGISTMRVDHNDEALKFCFQVYDSDDSGGISREEFAKIISMAAIQDNNMMQAETIGELFQTMDKNEDGLISFQEFKEASAAKPWLVAMICDPMRGNMEAPTTPKAQ</sequence>
<dbReference type="SUPFAM" id="SSF47473">
    <property type="entry name" value="EF-hand"/>
    <property type="match status" value="1"/>
</dbReference>
<accession>A0AAE0G7V1</accession>
<evidence type="ECO:0000256" key="5">
    <source>
        <dbReference type="ARBA" id="ARBA00022837"/>
    </source>
</evidence>
<evidence type="ECO:0000256" key="4">
    <source>
        <dbReference type="ARBA" id="ARBA00022777"/>
    </source>
</evidence>
<dbReference type="EMBL" id="LGRX02008684">
    <property type="protein sequence ID" value="KAK3272997.1"/>
    <property type="molecule type" value="Genomic_DNA"/>
</dbReference>
<dbReference type="Pfam" id="PF13202">
    <property type="entry name" value="EF-hand_5"/>
    <property type="match status" value="1"/>
</dbReference>
<dbReference type="SUPFAM" id="SSF56112">
    <property type="entry name" value="Protein kinase-like (PK-like)"/>
    <property type="match status" value="1"/>
</dbReference>
<comment type="caution">
    <text evidence="10">The sequence shown here is derived from an EMBL/GenBank/DDBJ whole genome shotgun (WGS) entry which is preliminary data.</text>
</comment>
<dbReference type="CDD" id="cd05117">
    <property type="entry name" value="STKc_CAMK"/>
    <property type="match status" value="1"/>
</dbReference>
<dbReference type="InterPro" id="IPR008271">
    <property type="entry name" value="Ser/Thr_kinase_AS"/>
</dbReference>
<evidence type="ECO:0000256" key="7">
    <source>
        <dbReference type="PROSITE-ProRule" id="PRU10141"/>
    </source>
</evidence>
<dbReference type="Proteomes" id="UP001190700">
    <property type="component" value="Unassembled WGS sequence"/>
</dbReference>
<feature type="domain" description="EF-hand" evidence="9">
    <location>
        <begin position="447"/>
        <end position="482"/>
    </location>
</feature>
<keyword evidence="6 7" id="KW-0067">ATP-binding</keyword>
<dbReference type="Gene3D" id="1.10.238.10">
    <property type="entry name" value="EF-hand"/>
    <property type="match status" value="1"/>
</dbReference>
<feature type="binding site" evidence="7">
    <location>
        <position position="40"/>
    </location>
    <ligand>
        <name>ATP</name>
        <dbReference type="ChEBI" id="CHEBI:30616"/>
    </ligand>
</feature>
<dbReference type="InterPro" id="IPR000719">
    <property type="entry name" value="Prot_kinase_dom"/>
</dbReference>
<dbReference type="Gene3D" id="1.10.510.10">
    <property type="entry name" value="Transferase(Phosphotransferase) domain 1"/>
    <property type="match status" value="1"/>
</dbReference>
<dbReference type="PROSITE" id="PS50011">
    <property type="entry name" value="PROTEIN_KINASE_DOM"/>
    <property type="match status" value="1"/>
</dbReference>
<keyword evidence="3 7" id="KW-0547">Nucleotide-binding</keyword>
<keyword evidence="5" id="KW-0106">Calcium</keyword>
<dbReference type="Pfam" id="PF13499">
    <property type="entry name" value="EF-hand_7"/>
    <property type="match status" value="1"/>
</dbReference>
<keyword evidence="11" id="KW-1185">Reference proteome</keyword>
<dbReference type="Pfam" id="PF00069">
    <property type="entry name" value="Pkinase"/>
    <property type="match status" value="1"/>
</dbReference>
<keyword evidence="2" id="KW-0808">Transferase</keyword>
<dbReference type="InterPro" id="IPR002048">
    <property type="entry name" value="EF_hand_dom"/>
</dbReference>
<proteinExistence type="predicted"/>
<dbReference type="PANTHER" id="PTHR24349">
    <property type="entry name" value="SERINE/THREONINE-PROTEIN KINASE"/>
    <property type="match status" value="1"/>
</dbReference>
<protein>
    <recommendedName>
        <fullName evidence="12">Calmodulin</fullName>
    </recommendedName>
</protein>
<dbReference type="CDD" id="cd00051">
    <property type="entry name" value="EFh"/>
    <property type="match status" value="2"/>
</dbReference>
<evidence type="ECO:0000256" key="1">
    <source>
        <dbReference type="ARBA" id="ARBA00022527"/>
    </source>
</evidence>
<dbReference type="PROSITE" id="PS00107">
    <property type="entry name" value="PROTEIN_KINASE_ATP"/>
    <property type="match status" value="1"/>
</dbReference>
<dbReference type="PROSITE" id="PS00108">
    <property type="entry name" value="PROTEIN_KINASE_ST"/>
    <property type="match status" value="1"/>
</dbReference>
<evidence type="ECO:0000313" key="11">
    <source>
        <dbReference type="Proteomes" id="UP001190700"/>
    </source>
</evidence>
<dbReference type="FunFam" id="1.10.510.10:FF:000571">
    <property type="entry name" value="Maternal embryonic leucine zipper kinase"/>
    <property type="match status" value="1"/>
</dbReference>